<dbReference type="PANTHER" id="PTHR37316">
    <property type="entry name" value="TEICHOIC ACID GLYCEROL-PHOSPHATE PRIMASE"/>
    <property type="match status" value="1"/>
</dbReference>
<dbReference type="PANTHER" id="PTHR37316:SF3">
    <property type="entry name" value="TEICHOIC ACID GLYCEROL-PHOSPHATE TRANSFERASE"/>
    <property type="match status" value="1"/>
</dbReference>
<dbReference type="InterPro" id="IPR051612">
    <property type="entry name" value="Teichoic_Acid_Biosynth"/>
</dbReference>
<dbReference type="AlphaFoldDB" id="A0A3E1Q6J8"/>
<evidence type="ECO:0000313" key="7">
    <source>
        <dbReference type="EMBL" id="RFN57750.1"/>
    </source>
</evidence>
<protein>
    <submittedName>
        <fullName evidence="7">CDP-glycerol--glycerophosphate glycerophosphotransferase</fullName>
    </submittedName>
</protein>
<sequence>MKVILFCQNAYAFEIMKPIKKVLQEQSHEYIWFITPKLSTLFPFTDEPVTQSIAELEAFKSDAVIAPGNEVPHYLRGLKVQIFHGLAGEKKGHFHIRHYFDLYLTQGPFFTRGFNKLKARFKNFDVIETGWSKLDLYVENNEETRSAKEDLLTKHNAKYVLLYAPTFSPSLTSAEVLEPEIEQLAQHGDYIINIKFHDLMAPKFIEAYKNIAAKYDTVYFKEGRDIISQFLVADLLISDTSSVIYEFLLLNKPVITFGNINENIQWNNLTEKNKLEEAVVENLTKDSFAEKRATIIAEYHPYHDGKSSERMIETIEKYIEKNGVPEKRKLSLFRKYKINKIFDRKS</sequence>
<keyword evidence="6" id="KW-0472">Membrane</keyword>
<dbReference type="Proteomes" id="UP000261082">
    <property type="component" value="Unassembled WGS sequence"/>
</dbReference>
<dbReference type="InterPro" id="IPR043148">
    <property type="entry name" value="TagF_C"/>
</dbReference>
<evidence type="ECO:0000256" key="6">
    <source>
        <dbReference type="ARBA" id="ARBA00023136"/>
    </source>
</evidence>
<evidence type="ECO:0000256" key="2">
    <source>
        <dbReference type="ARBA" id="ARBA00010488"/>
    </source>
</evidence>
<dbReference type="Pfam" id="PF04464">
    <property type="entry name" value="Glyphos_transf"/>
    <property type="match status" value="1"/>
</dbReference>
<evidence type="ECO:0000256" key="1">
    <source>
        <dbReference type="ARBA" id="ARBA00004202"/>
    </source>
</evidence>
<evidence type="ECO:0000256" key="4">
    <source>
        <dbReference type="ARBA" id="ARBA00022679"/>
    </source>
</evidence>
<dbReference type="InterPro" id="IPR043149">
    <property type="entry name" value="TagF_N"/>
</dbReference>
<comment type="subcellular location">
    <subcellularLocation>
        <location evidence="1">Cell membrane</location>
        <topology evidence="1">Peripheral membrane protein</topology>
    </subcellularLocation>
</comment>
<dbReference type="SUPFAM" id="SSF53756">
    <property type="entry name" value="UDP-Glycosyltransferase/glycogen phosphorylase"/>
    <property type="match status" value="1"/>
</dbReference>
<comment type="similarity">
    <text evidence="2">Belongs to the CDP-glycerol glycerophosphotransferase family.</text>
</comment>
<dbReference type="Gene3D" id="3.40.50.11820">
    <property type="match status" value="1"/>
</dbReference>
<organism evidence="7 8">
    <name type="scientific">Marixanthomonas ophiurae</name>
    <dbReference type="NCBI Taxonomy" id="387659"/>
    <lineage>
        <taxon>Bacteria</taxon>
        <taxon>Pseudomonadati</taxon>
        <taxon>Bacteroidota</taxon>
        <taxon>Flavobacteriia</taxon>
        <taxon>Flavobacteriales</taxon>
        <taxon>Flavobacteriaceae</taxon>
        <taxon>Marixanthomonas</taxon>
    </lineage>
</organism>
<evidence type="ECO:0000256" key="3">
    <source>
        <dbReference type="ARBA" id="ARBA00022475"/>
    </source>
</evidence>
<dbReference type="Gene3D" id="3.40.50.12580">
    <property type="match status" value="1"/>
</dbReference>
<reference evidence="7 8" key="1">
    <citation type="journal article" date="2007" name="Int. J. Syst. Evol. Microbiol.">
        <title>Marixanthomonas ophiurae gen. nov., sp. nov., a marine bacterium of the family Flavobacteriaceae isolated from a deep-sea brittle star.</title>
        <authorList>
            <person name="Romanenko L.A."/>
            <person name="Uchino M."/>
            <person name="Frolova G.M."/>
            <person name="Mikhailov V.V."/>
        </authorList>
    </citation>
    <scope>NUCLEOTIDE SEQUENCE [LARGE SCALE GENOMIC DNA]</scope>
    <source>
        <strain evidence="7 8">KMM 3046</strain>
    </source>
</reference>
<comment type="caution">
    <text evidence="7">The sequence shown here is derived from an EMBL/GenBank/DDBJ whole genome shotgun (WGS) entry which is preliminary data.</text>
</comment>
<keyword evidence="3" id="KW-1003">Cell membrane</keyword>
<dbReference type="GO" id="GO:0005886">
    <property type="term" value="C:plasma membrane"/>
    <property type="evidence" value="ECO:0007669"/>
    <property type="project" value="UniProtKB-SubCell"/>
</dbReference>
<keyword evidence="8" id="KW-1185">Reference proteome</keyword>
<keyword evidence="4 7" id="KW-0808">Transferase</keyword>
<proteinExistence type="inferred from homology"/>
<gene>
    <name evidence="7" type="ORF">DZ858_10900</name>
</gene>
<evidence type="ECO:0000313" key="8">
    <source>
        <dbReference type="Proteomes" id="UP000261082"/>
    </source>
</evidence>
<dbReference type="GO" id="GO:0019350">
    <property type="term" value="P:teichoic acid biosynthetic process"/>
    <property type="evidence" value="ECO:0007669"/>
    <property type="project" value="UniProtKB-KW"/>
</dbReference>
<dbReference type="OrthoDB" id="1522454at2"/>
<dbReference type="EMBL" id="QVID01000002">
    <property type="protein sequence ID" value="RFN57750.1"/>
    <property type="molecule type" value="Genomic_DNA"/>
</dbReference>
<accession>A0A3E1Q6J8</accession>
<name>A0A3E1Q6J8_9FLAO</name>
<dbReference type="GO" id="GO:0047355">
    <property type="term" value="F:CDP-glycerol glycerophosphotransferase activity"/>
    <property type="evidence" value="ECO:0007669"/>
    <property type="project" value="InterPro"/>
</dbReference>
<evidence type="ECO:0000256" key="5">
    <source>
        <dbReference type="ARBA" id="ARBA00022944"/>
    </source>
</evidence>
<keyword evidence="5" id="KW-0777">Teichoic acid biosynthesis</keyword>
<dbReference type="InterPro" id="IPR007554">
    <property type="entry name" value="Glycerophosphate_synth"/>
</dbReference>